<evidence type="ECO:0000313" key="1">
    <source>
        <dbReference type="EMBL" id="PNF25128.1"/>
    </source>
</evidence>
<dbReference type="Proteomes" id="UP000235965">
    <property type="component" value="Unassembled WGS sequence"/>
</dbReference>
<evidence type="ECO:0000313" key="2">
    <source>
        <dbReference type="Proteomes" id="UP000235965"/>
    </source>
</evidence>
<proteinExistence type="predicted"/>
<comment type="caution">
    <text evidence="1">The sequence shown here is derived from an EMBL/GenBank/DDBJ whole genome shotgun (WGS) entry which is preliminary data.</text>
</comment>
<dbReference type="AlphaFoldDB" id="A0A2J7Q967"/>
<organism evidence="1 2">
    <name type="scientific">Cryptotermes secundus</name>
    <dbReference type="NCBI Taxonomy" id="105785"/>
    <lineage>
        <taxon>Eukaryota</taxon>
        <taxon>Metazoa</taxon>
        <taxon>Ecdysozoa</taxon>
        <taxon>Arthropoda</taxon>
        <taxon>Hexapoda</taxon>
        <taxon>Insecta</taxon>
        <taxon>Pterygota</taxon>
        <taxon>Neoptera</taxon>
        <taxon>Polyneoptera</taxon>
        <taxon>Dictyoptera</taxon>
        <taxon>Blattodea</taxon>
        <taxon>Blattoidea</taxon>
        <taxon>Termitoidae</taxon>
        <taxon>Kalotermitidae</taxon>
        <taxon>Cryptotermitinae</taxon>
        <taxon>Cryptotermes</taxon>
    </lineage>
</organism>
<accession>A0A2J7Q967</accession>
<gene>
    <name evidence="1" type="ORF">B7P43_G01984</name>
</gene>
<protein>
    <submittedName>
        <fullName evidence="1">Uncharacterized protein</fullName>
    </submittedName>
</protein>
<dbReference type="EMBL" id="NEVH01016943">
    <property type="protein sequence ID" value="PNF25128.1"/>
    <property type="molecule type" value="Genomic_DNA"/>
</dbReference>
<keyword evidence="2" id="KW-1185">Reference proteome</keyword>
<reference evidence="1 2" key="1">
    <citation type="submission" date="2017-12" db="EMBL/GenBank/DDBJ databases">
        <title>Hemimetabolous genomes reveal molecular basis of termite eusociality.</title>
        <authorList>
            <person name="Harrison M.C."/>
            <person name="Jongepier E."/>
            <person name="Robertson H.M."/>
            <person name="Arning N."/>
            <person name="Bitard-Feildel T."/>
            <person name="Chao H."/>
            <person name="Childers C.P."/>
            <person name="Dinh H."/>
            <person name="Doddapaneni H."/>
            <person name="Dugan S."/>
            <person name="Gowin J."/>
            <person name="Greiner C."/>
            <person name="Han Y."/>
            <person name="Hu H."/>
            <person name="Hughes D.S.T."/>
            <person name="Huylmans A.-K."/>
            <person name="Kemena C."/>
            <person name="Kremer L.P.M."/>
            <person name="Lee S.L."/>
            <person name="Lopez-Ezquerra A."/>
            <person name="Mallet L."/>
            <person name="Monroy-Kuhn J.M."/>
            <person name="Moser A."/>
            <person name="Murali S.C."/>
            <person name="Muzny D.M."/>
            <person name="Otani S."/>
            <person name="Piulachs M.-D."/>
            <person name="Poelchau M."/>
            <person name="Qu J."/>
            <person name="Schaub F."/>
            <person name="Wada-Katsumata A."/>
            <person name="Worley K.C."/>
            <person name="Xie Q."/>
            <person name="Ylla G."/>
            <person name="Poulsen M."/>
            <person name="Gibbs R.A."/>
            <person name="Schal C."/>
            <person name="Richards S."/>
            <person name="Belles X."/>
            <person name="Korb J."/>
            <person name="Bornberg-Bauer E."/>
        </authorList>
    </citation>
    <scope>NUCLEOTIDE SEQUENCE [LARGE SCALE GENOMIC DNA]</scope>
    <source>
        <tissue evidence="1">Whole body</tissue>
    </source>
</reference>
<sequence length="80" mass="9328">MFDIVYVINTCAFVRISSHTTLFGEGLLDLCQSQKPIPCKLSNSLFNIYRYQLHPQPENAICNYVKNPFNIKMKLWEETV</sequence>
<name>A0A2J7Q967_9NEOP</name>
<dbReference type="InParanoid" id="A0A2J7Q967"/>